<keyword evidence="3" id="KW-0479">Metal-binding</keyword>
<reference evidence="8" key="1">
    <citation type="journal article" date="2017" name="Nat. Microbiol.">
        <title>Global analysis of biosynthetic gene clusters reveals vast potential of secondary metabolite production in Penicillium species.</title>
        <authorList>
            <person name="Nielsen J.C."/>
            <person name="Grijseels S."/>
            <person name="Prigent S."/>
            <person name="Ji B."/>
            <person name="Dainat J."/>
            <person name="Nielsen K.F."/>
            <person name="Frisvad J.C."/>
            <person name="Workman M."/>
            <person name="Nielsen J."/>
        </authorList>
    </citation>
    <scope>NUCLEOTIDE SEQUENCE [LARGE SCALE GENOMIC DNA]</scope>
    <source>
        <strain evidence="8">IBT 14082</strain>
    </source>
</reference>
<dbReference type="AlphaFoldDB" id="A0A1V6SD90"/>
<dbReference type="OrthoDB" id="10250730at2759"/>
<accession>A0A1V6SD90</accession>
<protein>
    <recommendedName>
        <fullName evidence="6">Metallo-beta-lactamase domain-containing protein</fullName>
    </recommendedName>
</protein>
<feature type="domain" description="Metallo-beta-lactamase" evidence="6">
    <location>
        <begin position="35"/>
        <end position="273"/>
    </location>
</feature>
<evidence type="ECO:0000256" key="4">
    <source>
        <dbReference type="ARBA" id="ARBA00022801"/>
    </source>
</evidence>
<dbReference type="PANTHER" id="PTHR42978:SF2">
    <property type="entry name" value="102 KBASES UNSTABLE REGION: FROM 1 TO 119443"/>
    <property type="match status" value="1"/>
</dbReference>
<sequence>MCTISIHALHAGYLTLPEAFFVTPLEDPTARTTVPSLSFLIQHTNSETSKTTRFVFDLGIRQKLSNYSQPIYNHAMTRRPLSGDPDTVASLAAGGLTPDDIDFVIFSHLHWDHIGTPSDYPGATYVIGPGAASLINGTRKLSNGSHSHFEEGILDLQRTIELPSTASPNTPPPFEDEGVLEPQSMKRSALFSKAWHPKGRFQHCMDVFDDGSLYIVSAPGHLDGHINLLCRKSDGDYVYLAGDAFHDARLLSGEKEIATWSDPAYPKSVCCIHSNKGVAEDTLARIRATLQQPGELGKVEVVFAHDGSWEREAEKQGRFFPGRL</sequence>
<dbReference type="CDD" id="cd07730">
    <property type="entry name" value="metallo-hydrolase-like_MBL-fold"/>
    <property type="match status" value="1"/>
</dbReference>
<evidence type="ECO:0000313" key="7">
    <source>
        <dbReference type="EMBL" id="OQE11977.1"/>
    </source>
</evidence>
<dbReference type="GO" id="GO:0016787">
    <property type="term" value="F:hydrolase activity"/>
    <property type="evidence" value="ECO:0007669"/>
    <property type="project" value="UniProtKB-KW"/>
</dbReference>
<keyword evidence="8" id="KW-1185">Reference proteome</keyword>
<dbReference type="InterPro" id="IPR051013">
    <property type="entry name" value="MBL_superfamily_lactonases"/>
</dbReference>
<dbReference type="SUPFAM" id="SSF56281">
    <property type="entry name" value="Metallo-hydrolase/oxidoreductase"/>
    <property type="match status" value="1"/>
</dbReference>
<dbReference type="PANTHER" id="PTHR42978">
    <property type="entry name" value="QUORUM-QUENCHING LACTONASE YTNP-RELATED-RELATED"/>
    <property type="match status" value="1"/>
</dbReference>
<comment type="similarity">
    <text evidence="2">Belongs to the metallo-beta-lactamase superfamily.</text>
</comment>
<evidence type="ECO:0000256" key="3">
    <source>
        <dbReference type="ARBA" id="ARBA00022723"/>
    </source>
</evidence>
<dbReference type="EMBL" id="MLQL01000066">
    <property type="protein sequence ID" value="OQE11977.1"/>
    <property type="molecule type" value="Genomic_DNA"/>
</dbReference>
<proteinExistence type="inferred from homology"/>
<evidence type="ECO:0000259" key="6">
    <source>
        <dbReference type="SMART" id="SM00849"/>
    </source>
</evidence>
<organism evidence="7 8">
    <name type="scientific">Penicillium flavigenum</name>
    <dbReference type="NCBI Taxonomy" id="254877"/>
    <lineage>
        <taxon>Eukaryota</taxon>
        <taxon>Fungi</taxon>
        <taxon>Dikarya</taxon>
        <taxon>Ascomycota</taxon>
        <taxon>Pezizomycotina</taxon>
        <taxon>Eurotiomycetes</taxon>
        <taxon>Eurotiomycetidae</taxon>
        <taxon>Eurotiales</taxon>
        <taxon>Aspergillaceae</taxon>
        <taxon>Penicillium</taxon>
    </lineage>
</organism>
<comment type="cofactor">
    <cofactor evidence="1">
        <name>Zn(2+)</name>
        <dbReference type="ChEBI" id="CHEBI:29105"/>
    </cofactor>
</comment>
<evidence type="ECO:0000256" key="5">
    <source>
        <dbReference type="ARBA" id="ARBA00022833"/>
    </source>
</evidence>
<dbReference type="SMART" id="SM00849">
    <property type="entry name" value="Lactamase_B"/>
    <property type="match status" value="1"/>
</dbReference>
<evidence type="ECO:0000256" key="1">
    <source>
        <dbReference type="ARBA" id="ARBA00001947"/>
    </source>
</evidence>
<dbReference type="GO" id="GO:0046872">
    <property type="term" value="F:metal ion binding"/>
    <property type="evidence" value="ECO:0007669"/>
    <property type="project" value="UniProtKB-KW"/>
</dbReference>
<comment type="caution">
    <text evidence="7">The sequence shown here is derived from an EMBL/GenBank/DDBJ whole genome shotgun (WGS) entry which is preliminary data.</text>
</comment>
<dbReference type="Proteomes" id="UP000191342">
    <property type="component" value="Unassembled WGS sequence"/>
</dbReference>
<evidence type="ECO:0000313" key="8">
    <source>
        <dbReference type="Proteomes" id="UP000191342"/>
    </source>
</evidence>
<evidence type="ECO:0000256" key="2">
    <source>
        <dbReference type="ARBA" id="ARBA00007749"/>
    </source>
</evidence>
<dbReference type="InterPro" id="IPR036866">
    <property type="entry name" value="RibonucZ/Hydroxyglut_hydro"/>
</dbReference>
<dbReference type="Gene3D" id="3.60.15.10">
    <property type="entry name" value="Ribonuclease Z/Hydroxyacylglutathione hydrolase-like"/>
    <property type="match status" value="2"/>
</dbReference>
<name>A0A1V6SD90_9EURO</name>
<dbReference type="InterPro" id="IPR001279">
    <property type="entry name" value="Metallo-B-lactamas"/>
</dbReference>
<dbReference type="STRING" id="254877.A0A1V6SD90"/>
<dbReference type="Pfam" id="PF00753">
    <property type="entry name" value="Lactamase_B"/>
    <property type="match status" value="1"/>
</dbReference>
<keyword evidence="5" id="KW-0862">Zinc</keyword>
<gene>
    <name evidence="7" type="ORF">PENFLA_c066G04266</name>
</gene>
<keyword evidence="4" id="KW-0378">Hydrolase</keyword>